<sequence>AIRTLPEAYVKCYDKNELARMYFPDLEAGVAVNKLRRWMRRCEPLMQEMRQTNYHPKTKAFTAREVRLITRYLGEP</sequence>
<protein>
    <recommendedName>
        <fullName evidence="3">DUF4248 domain-containing protein</fullName>
    </recommendedName>
</protein>
<organism evidence="1 2">
    <name type="scientific">Bacteroides pyogenes F0041</name>
    <dbReference type="NCBI Taxonomy" id="1321819"/>
    <lineage>
        <taxon>Bacteria</taxon>
        <taxon>Pseudomonadati</taxon>
        <taxon>Bacteroidota</taxon>
        <taxon>Bacteroidia</taxon>
        <taxon>Bacteroidales</taxon>
        <taxon>Bacteroidaceae</taxon>
        <taxon>Bacteroides</taxon>
    </lineage>
</organism>
<dbReference type="AlphaFoldDB" id="U2DNC4"/>
<gene>
    <name evidence="1" type="ORF">HMPREF1981_03337</name>
</gene>
<dbReference type="HOGENOM" id="CLU_2643572_0_0_10"/>
<name>U2DNC4_9BACE</name>
<proteinExistence type="predicted"/>
<dbReference type="Pfam" id="PF14053">
    <property type="entry name" value="DUF4248"/>
    <property type="match status" value="1"/>
</dbReference>
<dbReference type="EMBL" id="AWSV01000171">
    <property type="protein sequence ID" value="ERI81181.1"/>
    <property type="molecule type" value="Genomic_DNA"/>
</dbReference>
<feature type="non-terminal residue" evidence="1">
    <location>
        <position position="1"/>
    </location>
</feature>
<evidence type="ECO:0000313" key="1">
    <source>
        <dbReference type="EMBL" id="ERI81181.1"/>
    </source>
</evidence>
<evidence type="ECO:0008006" key="3">
    <source>
        <dbReference type="Google" id="ProtNLM"/>
    </source>
</evidence>
<comment type="caution">
    <text evidence="1">The sequence shown here is derived from an EMBL/GenBank/DDBJ whole genome shotgun (WGS) entry which is preliminary data.</text>
</comment>
<dbReference type="InterPro" id="IPR025342">
    <property type="entry name" value="DUF4248"/>
</dbReference>
<accession>U2DNC4</accession>
<dbReference type="PATRIC" id="fig|1321819.3.peg.3078"/>
<dbReference type="Proteomes" id="UP000016496">
    <property type="component" value="Unassembled WGS sequence"/>
</dbReference>
<evidence type="ECO:0000313" key="2">
    <source>
        <dbReference type="Proteomes" id="UP000016496"/>
    </source>
</evidence>
<reference evidence="1 2" key="1">
    <citation type="submission" date="2013-08" db="EMBL/GenBank/DDBJ databases">
        <authorList>
            <person name="Weinstock G."/>
            <person name="Sodergren E."/>
            <person name="Wylie T."/>
            <person name="Fulton L."/>
            <person name="Fulton R."/>
            <person name="Fronick C."/>
            <person name="O'Laughlin M."/>
            <person name="Godfrey J."/>
            <person name="Miner T."/>
            <person name="Herter B."/>
            <person name="Appelbaum E."/>
            <person name="Cordes M."/>
            <person name="Lek S."/>
            <person name="Wollam A."/>
            <person name="Pepin K.H."/>
            <person name="Palsikar V.B."/>
            <person name="Mitreva M."/>
            <person name="Wilson R.K."/>
        </authorList>
    </citation>
    <scope>NUCLEOTIDE SEQUENCE [LARGE SCALE GENOMIC DNA]</scope>
    <source>
        <strain evidence="1 2">F0041</strain>
    </source>
</reference>